<organism evidence="1 2">
    <name type="scientific">Elysia crispata</name>
    <name type="common">lettuce slug</name>
    <dbReference type="NCBI Taxonomy" id="231223"/>
    <lineage>
        <taxon>Eukaryota</taxon>
        <taxon>Metazoa</taxon>
        <taxon>Spiralia</taxon>
        <taxon>Lophotrochozoa</taxon>
        <taxon>Mollusca</taxon>
        <taxon>Gastropoda</taxon>
        <taxon>Heterobranchia</taxon>
        <taxon>Euthyneura</taxon>
        <taxon>Panpulmonata</taxon>
        <taxon>Sacoglossa</taxon>
        <taxon>Placobranchoidea</taxon>
        <taxon>Plakobranchidae</taxon>
        <taxon>Elysia</taxon>
    </lineage>
</organism>
<dbReference type="AlphaFoldDB" id="A0AAE1AHZ1"/>
<dbReference type="Proteomes" id="UP001283361">
    <property type="component" value="Unassembled WGS sequence"/>
</dbReference>
<reference evidence="1" key="1">
    <citation type="journal article" date="2023" name="G3 (Bethesda)">
        <title>A reference genome for the long-term kleptoplast-retaining sea slug Elysia crispata morphotype clarki.</title>
        <authorList>
            <person name="Eastman K.E."/>
            <person name="Pendleton A.L."/>
            <person name="Shaikh M.A."/>
            <person name="Suttiyut T."/>
            <person name="Ogas R."/>
            <person name="Tomko P."/>
            <person name="Gavelis G."/>
            <person name="Widhalm J.R."/>
            <person name="Wisecaver J.H."/>
        </authorList>
    </citation>
    <scope>NUCLEOTIDE SEQUENCE</scope>
    <source>
        <strain evidence="1">ECLA1</strain>
    </source>
</reference>
<proteinExistence type="predicted"/>
<accession>A0AAE1AHZ1</accession>
<evidence type="ECO:0000313" key="1">
    <source>
        <dbReference type="EMBL" id="KAK3788169.1"/>
    </source>
</evidence>
<comment type="caution">
    <text evidence="1">The sequence shown here is derived from an EMBL/GenBank/DDBJ whole genome shotgun (WGS) entry which is preliminary data.</text>
</comment>
<evidence type="ECO:0000313" key="2">
    <source>
        <dbReference type="Proteomes" id="UP001283361"/>
    </source>
</evidence>
<dbReference type="EMBL" id="JAWDGP010001796">
    <property type="protein sequence ID" value="KAK3788169.1"/>
    <property type="molecule type" value="Genomic_DNA"/>
</dbReference>
<gene>
    <name evidence="1" type="ORF">RRG08_042863</name>
</gene>
<sequence length="106" mass="12482">MIMLCALRSTEYYFKEKDRATFVKNRLKCFVSCDDVKQDFLPWLCLMQSILLIWRHVALIAFLATSHFDRIFGDILLWLQYILNSAVVNEQEQPGLPLDELNVEPK</sequence>
<protein>
    <submittedName>
        <fullName evidence="1">Uncharacterized protein</fullName>
    </submittedName>
</protein>
<name>A0AAE1AHZ1_9GAST</name>
<keyword evidence="2" id="KW-1185">Reference proteome</keyword>